<dbReference type="InterPro" id="IPR005225">
    <property type="entry name" value="Small_GTP-bd"/>
</dbReference>
<keyword evidence="11 14" id="KW-0342">GTP-binding</keyword>
<evidence type="ECO:0000259" key="17">
    <source>
        <dbReference type="PROSITE" id="PS51711"/>
    </source>
</evidence>
<organism evidence="18 19">
    <name type="scientific">Thermosulfidibacter takaii (strain DSM 17441 / JCM 13301 / NBRC 103674 / ABI70S6)</name>
    <dbReference type="NCBI Taxonomy" id="1298851"/>
    <lineage>
        <taxon>Bacteria</taxon>
        <taxon>Pseudomonadati</taxon>
        <taxon>Thermosulfidibacterota</taxon>
        <taxon>Thermosulfidibacteria</taxon>
        <taxon>Thermosulfidibacterales</taxon>
        <taxon>Thermosulfidibacteraceae</taxon>
    </lineage>
</organism>
<keyword evidence="2 16" id="KW-0813">Transport</keyword>
<dbReference type="GO" id="GO:0046872">
    <property type="term" value="F:metal ion binding"/>
    <property type="evidence" value="ECO:0007669"/>
    <property type="project" value="UniProtKB-KW"/>
</dbReference>
<dbReference type="InterPro" id="IPR050860">
    <property type="entry name" value="FeoB_GTPase"/>
</dbReference>
<dbReference type="Pfam" id="PF02421">
    <property type="entry name" value="FeoB_N"/>
    <property type="match status" value="1"/>
</dbReference>
<dbReference type="PATRIC" id="fig|1298851.3.peg.1534"/>
<keyword evidence="10" id="KW-0406">Ion transport</keyword>
<evidence type="ECO:0000256" key="9">
    <source>
        <dbReference type="ARBA" id="ARBA00023004"/>
    </source>
</evidence>
<keyword evidence="8 16" id="KW-1133">Transmembrane helix</keyword>
<keyword evidence="15" id="KW-0479">Metal-binding</keyword>
<feature type="domain" description="FeoB-type G" evidence="17">
    <location>
        <begin position="5"/>
        <end position="167"/>
    </location>
</feature>
<feature type="transmembrane region" description="Helical" evidence="16">
    <location>
        <begin position="663"/>
        <end position="684"/>
    </location>
</feature>
<dbReference type="Pfam" id="PF07670">
    <property type="entry name" value="Gate"/>
    <property type="match status" value="2"/>
</dbReference>
<dbReference type="InterPro" id="IPR030389">
    <property type="entry name" value="G_FEOB_dom"/>
</dbReference>
<feature type="binding site" evidence="14">
    <location>
        <begin position="12"/>
        <end position="19"/>
    </location>
    <ligand>
        <name>GTP</name>
        <dbReference type="ChEBI" id="CHEBI:37565"/>
        <label>1</label>
    </ligand>
</feature>
<feature type="binding site" evidence="15">
    <location>
        <position position="24"/>
    </location>
    <ligand>
        <name>Mg(2+)</name>
        <dbReference type="ChEBI" id="CHEBI:18420"/>
        <label>2</label>
    </ligand>
</feature>
<feature type="binding site" evidence="14">
    <location>
        <begin position="37"/>
        <end position="41"/>
    </location>
    <ligand>
        <name>GTP</name>
        <dbReference type="ChEBI" id="CHEBI:37565"/>
        <label>1</label>
    </ligand>
</feature>
<dbReference type="RefSeq" id="WP_070098526.1">
    <property type="nucleotide sequence ID" value="NZ_AP013035.1"/>
</dbReference>
<keyword evidence="9 16" id="KW-0408">Iron</keyword>
<dbReference type="PROSITE" id="PS51711">
    <property type="entry name" value="G_FEOB"/>
    <property type="match status" value="1"/>
</dbReference>
<evidence type="ECO:0000256" key="16">
    <source>
        <dbReference type="RuleBase" id="RU362098"/>
    </source>
</evidence>
<evidence type="ECO:0000256" key="14">
    <source>
        <dbReference type="PIRSR" id="PIRSR603373-1"/>
    </source>
</evidence>
<dbReference type="Proteomes" id="UP000063234">
    <property type="component" value="Chromosome"/>
</dbReference>
<feature type="transmembrane region" description="Helical" evidence="16">
    <location>
        <begin position="392"/>
        <end position="415"/>
    </location>
</feature>
<evidence type="ECO:0000256" key="5">
    <source>
        <dbReference type="ARBA" id="ARBA00022519"/>
    </source>
</evidence>
<feature type="binding site" evidence="14">
    <location>
        <begin position="118"/>
        <end position="121"/>
    </location>
    <ligand>
        <name>GTP</name>
        <dbReference type="ChEBI" id="CHEBI:37565"/>
        <label>1</label>
    </ligand>
</feature>
<evidence type="ECO:0000256" key="15">
    <source>
        <dbReference type="PIRSR" id="PIRSR603373-2"/>
    </source>
</evidence>
<feature type="binding site" evidence="15">
    <location>
        <position position="23"/>
    </location>
    <ligand>
        <name>Mg(2+)</name>
        <dbReference type="ChEBI" id="CHEBI:18420"/>
        <label>2</label>
    </ligand>
</feature>
<keyword evidence="19" id="KW-1185">Reference proteome</keyword>
<feature type="transmembrane region" description="Helical" evidence="16">
    <location>
        <begin position="352"/>
        <end position="372"/>
    </location>
</feature>
<dbReference type="STRING" id="1298851.TST_1461"/>
<dbReference type="InterPro" id="IPR011642">
    <property type="entry name" value="Gate_dom"/>
</dbReference>
<keyword evidence="4 16" id="KW-0410">Iron transport</keyword>
<dbReference type="InterPro" id="IPR011640">
    <property type="entry name" value="Fe2_transport_prot_B_C"/>
</dbReference>
<evidence type="ECO:0000256" key="3">
    <source>
        <dbReference type="ARBA" id="ARBA00022475"/>
    </source>
</evidence>
<feature type="binding site" evidence="14">
    <location>
        <begin position="58"/>
        <end position="61"/>
    </location>
    <ligand>
        <name>GTP</name>
        <dbReference type="ChEBI" id="CHEBI:37565"/>
        <label>1</label>
    </ligand>
</feature>
<evidence type="ECO:0000256" key="10">
    <source>
        <dbReference type="ARBA" id="ARBA00023065"/>
    </source>
</evidence>
<dbReference type="GO" id="GO:0005525">
    <property type="term" value="F:GTP binding"/>
    <property type="evidence" value="ECO:0007669"/>
    <property type="project" value="UniProtKB-KW"/>
</dbReference>
<sequence length="720" mass="81117">MSDREIVIAFVGNPNVGKTALINAISGAELKVGNWPGVTVEKKEAFFTFGGRQFRLVDLPGIYSLSPYTLEERISQEFLLDEHPDVIVNVLDSTNLERNLYLTTQLADLEIPAVLVLNMWDEFQSKGYVLNLRMLEKIMGVPCVPTAATRGTGVDDVLDAVLKAIEGNRLLKKVKFSRVIEDELEKIESMLRDIECPYPVRYSAVKLLEKDEFFIEKLKDRIEYELPPWIQESRDRIETHYGDDVETVLAEQRYGYINGLLKEILKKPVERRLELTDIVDKVLLNRALGLPIFLLLVYLMFKVTFDGSAPFVDWIDGFFNDFLAKWLGVMFHNLGFPDWVRSLVIDGVLQGVGLVLSFVPLMLLLYIFMALLEESGYMARAAFLMDRIMHTVGLHGKSFIPLVIGFGCNVPAIMATRALENERDRKLTALLVPFMSCGARLPIYALFAGVFFARHRAEVVFGMYLLGMLISLIVGLVLKKTIFSGDAPPFIMELPPYRLPTLKMLWRSTWFRTKAFIRKAGTVIALAMVVLWVFLNVPYGAPPEKTVLGRFASAVSVVFRPAGFGKDWRPVAALIPGTAAKEIVVGALGQLYGAGDTERQKTLYEKPGSLVEDLKEQVKWLVLAFKEAFVSVFGSFKSKTLEMENEEPSVAQKIRESFTPLTAFSYMVFCLLWVPCISTLGIFYQEFGWSMVGLSLLITTTVPWVVSTLIYNVGRLLGYV</sequence>
<dbReference type="Gene3D" id="3.40.50.300">
    <property type="entry name" value="P-loop containing nucleotide triphosphate hydrolases"/>
    <property type="match status" value="1"/>
</dbReference>
<evidence type="ECO:0000256" key="2">
    <source>
        <dbReference type="ARBA" id="ARBA00022448"/>
    </source>
</evidence>
<protein>
    <recommendedName>
        <fullName evidence="13 16">Ferrous iron transport protein B</fullName>
    </recommendedName>
</protein>
<feature type="transmembrane region" description="Helical" evidence="16">
    <location>
        <begin position="282"/>
        <end position="303"/>
    </location>
</feature>
<comment type="function">
    <text evidence="16">Probable transporter of a GTP-driven Fe(2+) uptake system.</text>
</comment>
<dbReference type="CDD" id="cd01879">
    <property type="entry name" value="FeoB"/>
    <property type="match status" value="1"/>
</dbReference>
<dbReference type="FunFam" id="3.40.50.300:FF:000426">
    <property type="entry name" value="Ferrous iron transport protein B"/>
    <property type="match status" value="1"/>
</dbReference>
<feature type="binding site" evidence="15">
    <location>
        <position position="27"/>
    </location>
    <ligand>
        <name>Mg(2+)</name>
        <dbReference type="ChEBI" id="CHEBI:18420"/>
        <label>2</label>
    </ligand>
</feature>
<dbReference type="GO" id="GO:0015093">
    <property type="term" value="F:ferrous iron transmembrane transporter activity"/>
    <property type="evidence" value="ECO:0007669"/>
    <property type="project" value="UniProtKB-UniRule"/>
</dbReference>
<dbReference type="KEGG" id="ttk:TST_1461"/>
<accession>A0A0S3QV89</accession>
<dbReference type="Pfam" id="PF07664">
    <property type="entry name" value="FeoB_C"/>
    <property type="match status" value="1"/>
</dbReference>
<keyword evidence="7 14" id="KW-0547">Nucleotide-binding</keyword>
<keyword evidence="3" id="KW-1003">Cell membrane</keyword>
<keyword evidence="15" id="KW-0460">Magnesium</keyword>
<dbReference type="GO" id="GO:0005886">
    <property type="term" value="C:plasma membrane"/>
    <property type="evidence" value="ECO:0007669"/>
    <property type="project" value="UniProtKB-SubCell"/>
</dbReference>
<comment type="similarity">
    <text evidence="16">Belongs to the TRAFAC class TrmE-Era-EngA-EngB-Septin-like GTPase superfamily. FeoB GTPase (TC 9.A.8) family.</text>
</comment>
<dbReference type="NCBIfam" id="TIGR00231">
    <property type="entry name" value="small_GTP"/>
    <property type="match status" value="1"/>
</dbReference>
<keyword evidence="12 16" id="KW-0472">Membrane</keyword>
<dbReference type="InterPro" id="IPR027417">
    <property type="entry name" value="P-loop_NTPase"/>
</dbReference>
<dbReference type="Pfam" id="PF17910">
    <property type="entry name" value="FeoB_Cyto"/>
    <property type="match status" value="1"/>
</dbReference>
<dbReference type="InterPro" id="IPR003373">
    <property type="entry name" value="Fe2_transport_prot-B"/>
</dbReference>
<feature type="transmembrane region" description="Helical" evidence="16">
    <location>
        <begin position="516"/>
        <end position="535"/>
    </location>
</feature>
<evidence type="ECO:0000256" key="4">
    <source>
        <dbReference type="ARBA" id="ARBA00022496"/>
    </source>
</evidence>
<gene>
    <name evidence="18" type="ORF">TST_1461</name>
</gene>
<dbReference type="PANTHER" id="PTHR43185">
    <property type="entry name" value="FERROUS IRON TRANSPORT PROTEIN B"/>
    <property type="match status" value="1"/>
</dbReference>
<dbReference type="InterPro" id="IPR041069">
    <property type="entry name" value="FeoB_Cyto"/>
</dbReference>
<comment type="subcellular location">
    <subcellularLocation>
        <location evidence="1 16">Cell inner membrane</location>
        <topology evidence="1 16">Multi-pass membrane protein</topology>
    </subcellularLocation>
</comment>
<keyword evidence="5" id="KW-0997">Cell inner membrane</keyword>
<keyword evidence="6 16" id="KW-0812">Transmembrane</keyword>
<dbReference type="Gene3D" id="1.10.287.1770">
    <property type="match status" value="1"/>
</dbReference>
<feature type="transmembrane region" description="Helical" evidence="16">
    <location>
        <begin position="459"/>
        <end position="478"/>
    </location>
</feature>
<feature type="transmembrane region" description="Helical" evidence="16">
    <location>
        <begin position="691"/>
        <end position="711"/>
    </location>
</feature>
<evidence type="ECO:0000256" key="1">
    <source>
        <dbReference type="ARBA" id="ARBA00004429"/>
    </source>
</evidence>
<evidence type="ECO:0000313" key="19">
    <source>
        <dbReference type="Proteomes" id="UP000063234"/>
    </source>
</evidence>
<evidence type="ECO:0000256" key="6">
    <source>
        <dbReference type="ARBA" id="ARBA00022692"/>
    </source>
</evidence>
<evidence type="ECO:0000256" key="7">
    <source>
        <dbReference type="ARBA" id="ARBA00022741"/>
    </source>
</evidence>
<evidence type="ECO:0000256" key="13">
    <source>
        <dbReference type="NCBIfam" id="TIGR00437"/>
    </source>
</evidence>
<evidence type="ECO:0000256" key="11">
    <source>
        <dbReference type="ARBA" id="ARBA00023134"/>
    </source>
</evidence>
<dbReference type="SUPFAM" id="SSF52540">
    <property type="entry name" value="P-loop containing nucleoside triphosphate hydrolases"/>
    <property type="match status" value="1"/>
</dbReference>
<name>A0A0S3QV89_THET7</name>
<evidence type="ECO:0000256" key="12">
    <source>
        <dbReference type="ARBA" id="ARBA00023136"/>
    </source>
</evidence>
<feature type="transmembrane region" description="Helical" evidence="16">
    <location>
        <begin position="427"/>
        <end position="453"/>
    </location>
</feature>
<evidence type="ECO:0000256" key="8">
    <source>
        <dbReference type="ARBA" id="ARBA00022989"/>
    </source>
</evidence>
<reference evidence="19" key="1">
    <citation type="journal article" date="2018" name="Science">
        <title>A primordial and reversible TCA cycle in a facultatively chemolithoautotrophic thermophile.</title>
        <authorList>
            <person name="Nunoura T."/>
            <person name="Chikaraishi Y."/>
            <person name="Izaki R."/>
            <person name="Suwa T."/>
            <person name="Sato T."/>
            <person name="Harada T."/>
            <person name="Mori K."/>
            <person name="Kato Y."/>
            <person name="Miyazaki M."/>
            <person name="Shimamura S."/>
            <person name="Yanagawa K."/>
            <person name="Shuto A."/>
            <person name="Ohkouchi N."/>
            <person name="Fujita N."/>
            <person name="Takaki Y."/>
            <person name="Atomi H."/>
            <person name="Takai K."/>
        </authorList>
    </citation>
    <scope>NUCLEOTIDE SEQUENCE [LARGE SCALE GENOMIC DNA]</scope>
    <source>
        <strain evidence="19">DSM 17441 / JCM 13301 / NBRC 103674 / ABI70S6</strain>
    </source>
</reference>
<dbReference type="AlphaFoldDB" id="A0A0S3QV89"/>
<dbReference type="EMBL" id="AP013035">
    <property type="protein sequence ID" value="BAT72248.1"/>
    <property type="molecule type" value="Genomic_DNA"/>
</dbReference>
<proteinExistence type="inferred from homology"/>
<feature type="binding site" evidence="15">
    <location>
        <position position="26"/>
    </location>
    <ligand>
        <name>Mg(2+)</name>
        <dbReference type="ChEBI" id="CHEBI:18420"/>
        <label>2</label>
    </ligand>
</feature>
<dbReference type="PANTHER" id="PTHR43185:SF1">
    <property type="entry name" value="FE(2+) TRANSPORTER FEOB"/>
    <property type="match status" value="1"/>
</dbReference>
<dbReference type="NCBIfam" id="TIGR00437">
    <property type="entry name" value="feoB"/>
    <property type="match status" value="1"/>
</dbReference>
<evidence type="ECO:0000313" key="18">
    <source>
        <dbReference type="EMBL" id="BAT72248.1"/>
    </source>
</evidence>